<keyword evidence="5" id="KW-1185">Reference proteome</keyword>
<dbReference type="Proteomes" id="UP000799779">
    <property type="component" value="Unassembled WGS sequence"/>
</dbReference>
<feature type="region of interest" description="Disordered" evidence="1">
    <location>
        <begin position="241"/>
        <end position="279"/>
    </location>
</feature>
<feature type="compositionally biased region" description="Low complexity" evidence="1">
    <location>
        <begin position="185"/>
        <end position="201"/>
    </location>
</feature>
<feature type="transmembrane region" description="Helical" evidence="2">
    <location>
        <begin position="206"/>
        <end position="230"/>
    </location>
</feature>
<keyword evidence="2" id="KW-0472">Membrane</keyword>
<feature type="compositionally biased region" description="Polar residues" evidence="1">
    <location>
        <begin position="173"/>
        <end position="184"/>
    </location>
</feature>
<proteinExistence type="predicted"/>
<reference evidence="4" key="1">
    <citation type="journal article" date="2020" name="Stud. Mycol.">
        <title>101 Dothideomycetes genomes: a test case for predicting lifestyles and emergence of pathogens.</title>
        <authorList>
            <person name="Haridas S."/>
            <person name="Albert R."/>
            <person name="Binder M."/>
            <person name="Bloem J."/>
            <person name="Labutti K."/>
            <person name="Salamov A."/>
            <person name="Andreopoulos B."/>
            <person name="Baker S."/>
            <person name="Barry K."/>
            <person name="Bills G."/>
            <person name="Bluhm B."/>
            <person name="Cannon C."/>
            <person name="Castanera R."/>
            <person name="Culley D."/>
            <person name="Daum C."/>
            <person name="Ezra D."/>
            <person name="Gonzalez J."/>
            <person name="Henrissat B."/>
            <person name="Kuo A."/>
            <person name="Liang C."/>
            <person name="Lipzen A."/>
            <person name="Lutzoni F."/>
            <person name="Magnuson J."/>
            <person name="Mondo S."/>
            <person name="Nolan M."/>
            <person name="Ohm R."/>
            <person name="Pangilinan J."/>
            <person name="Park H.-J."/>
            <person name="Ramirez L."/>
            <person name="Alfaro M."/>
            <person name="Sun H."/>
            <person name="Tritt A."/>
            <person name="Yoshinaga Y."/>
            <person name="Zwiers L.-H."/>
            <person name="Turgeon B."/>
            <person name="Goodwin S."/>
            <person name="Spatafora J."/>
            <person name="Crous P."/>
            <person name="Grigoriev I."/>
        </authorList>
    </citation>
    <scope>NUCLEOTIDE SEQUENCE</scope>
    <source>
        <strain evidence="4">CBS 123094</strain>
    </source>
</reference>
<feature type="signal peptide" evidence="3">
    <location>
        <begin position="1"/>
        <end position="21"/>
    </location>
</feature>
<protein>
    <recommendedName>
        <fullName evidence="6">Mid2 domain-containing protein</fullName>
    </recommendedName>
</protein>
<keyword evidence="3" id="KW-0732">Signal</keyword>
<organism evidence="4 5">
    <name type="scientific">Amniculicola lignicola CBS 123094</name>
    <dbReference type="NCBI Taxonomy" id="1392246"/>
    <lineage>
        <taxon>Eukaryota</taxon>
        <taxon>Fungi</taxon>
        <taxon>Dikarya</taxon>
        <taxon>Ascomycota</taxon>
        <taxon>Pezizomycotina</taxon>
        <taxon>Dothideomycetes</taxon>
        <taxon>Pleosporomycetidae</taxon>
        <taxon>Pleosporales</taxon>
        <taxon>Amniculicolaceae</taxon>
        <taxon>Amniculicola</taxon>
    </lineage>
</organism>
<keyword evidence="2" id="KW-0812">Transmembrane</keyword>
<dbReference type="AlphaFoldDB" id="A0A6A5W359"/>
<dbReference type="EMBL" id="ML977627">
    <property type="protein sequence ID" value="KAF1996283.1"/>
    <property type="molecule type" value="Genomic_DNA"/>
</dbReference>
<evidence type="ECO:0000313" key="5">
    <source>
        <dbReference type="Proteomes" id="UP000799779"/>
    </source>
</evidence>
<keyword evidence="2" id="KW-1133">Transmembrane helix</keyword>
<evidence type="ECO:0008006" key="6">
    <source>
        <dbReference type="Google" id="ProtNLM"/>
    </source>
</evidence>
<evidence type="ECO:0000256" key="2">
    <source>
        <dbReference type="SAM" id="Phobius"/>
    </source>
</evidence>
<evidence type="ECO:0000256" key="1">
    <source>
        <dbReference type="SAM" id="MobiDB-lite"/>
    </source>
</evidence>
<name>A0A6A5W359_9PLEO</name>
<dbReference type="OrthoDB" id="3788198at2759"/>
<feature type="chain" id="PRO_5025427664" description="Mid2 domain-containing protein" evidence="3">
    <location>
        <begin position="22"/>
        <end position="279"/>
    </location>
</feature>
<evidence type="ECO:0000313" key="4">
    <source>
        <dbReference type="EMBL" id="KAF1996283.1"/>
    </source>
</evidence>
<feature type="region of interest" description="Disordered" evidence="1">
    <location>
        <begin position="173"/>
        <end position="201"/>
    </location>
</feature>
<accession>A0A6A5W359</accession>
<gene>
    <name evidence="4" type="ORF">P154DRAFT_525709</name>
</gene>
<feature type="compositionally biased region" description="Basic and acidic residues" evidence="1">
    <location>
        <begin position="241"/>
        <end position="252"/>
    </location>
</feature>
<evidence type="ECO:0000256" key="3">
    <source>
        <dbReference type="SAM" id="SignalP"/>
    </source>
</evidence>
<sequence length="279" mass="29739">MRRSIFRRISALLLFTLLAHGEPIEYPSRNSLPRNSELLQRGDTNWTTQAFQTHCDNVNYLDNTDCCTKESGPGWKSCNGAGDATFTSSSIICYNLDAGHDCCVDDSVCDEGLGCCGDTCCQNTTSITVCGDGCISKEGRGCVVEYGTGTCAHGVQQGTTTLDSFTSSATAYGTGDPSSADTIPTKSSAASTNNTTQKSSGLSSGAIIGIAVSVGGTIISVLFGIGFKIWKYNKQKKRQEMIDAQERADRRKSIQSSPLTPQPTWPQQPGTNGVYPGYK</sequence>